<dbReference type="PROSITE" id="PS00462">
    <property type="entry name" value="G_GLU_TRANSPEPTIDASE"/>
    <property type="match status" value="1"/>
</dbReference>
<keyword evidence="12" id="KW-0732">Signal</keyword>
<comment type="catalytic activity">
    <reaction evidence="8 11">
        <text>an N-terminal (5-L-glutamyl)-[peptide] + an alpha-amino acid = 5-L-glutamyl amino acid + an N-terminal L-alpha-aminoacyl-[peptide]</text>
        <dbReference type="Rhea" id="RHEA:23904"/>
        <dbReference type="Rhea" id="RHEA-COMP:9780"/>
        <dbReference type="Rhea" id="RHEA-COMP:9795"/>
        <dbReference type="ChEBI" id="CHEBI:77644"/>
        <dbReference type="ChEBI" id="CHEBI:78597"/>
        <dbReference type="ChEBI" id="CHEBI:78599"/>
        <dbReference type="ChEBI" id="CHEBI:78608"/>
        <dbReference type="EC" id="2.3.2.2"/>
    </reaction>
</comment>
<dbReference type="Gene3D" id="3.60.20.40">
    <property type="match status" value="1"/>
</dbReference>
<dbReference type="InterPro" id="IPR043138">
    <property type="entry name" value="GGT_lsub"/>
</dbReference>
<evidence type="ECO:0000256" key="8">
    <source>
        <dbReference type="ARBA" id="ARBA00047417"/>
    </source>
</evidence>
<comment type="caution">
    <text evidence="13">The sequence shown here is derived from an EMBL/GenBank/DDBJ whole genome shotgun (WGS) entry which is preliminary data.</text>
</comment>
<evidence type="ECO:0000313" key="13">
    <source>
        <dbReference type="EMBL" id="PWJ79602.1"/>
    </source>
</evidence>
<evidence type="ECO:0000313" key="14">
    <source>
        <dbReference type="Proteomes" id="UP000245996"/>
    </source>
</evidence>
<dbReference type="PANTHER" id="PTHR43199:SF1">
    <property type="entry name" value="GLUTATHIONE HYDROLASE PROENZYME"/>
    <property type="match status" value="1"/>
</dbReference>
<dbReference type="Pfam" id="PF01019">
    <property type="entry name" value="G_glu_transpept"/>
    <property type="match status" value="1"/>
</dbReference>
<protein>
    <recommendedName>
        <fullName evidence="11">Glutathione hydrolase proenzyme</fullName>
        <ecNumber evidence="11">2.3.2.2</ecNumber>
        <ecNumber evidence="11">3.4.19.13</ecNumber>
    </recommendedName>
    <component>
        <recommendedName>
            <fullName evidence="11">Glutathione hydrolase large chain</fullName>
        </recommendedName>
    </component>
    <component>
        <recommendedName>
            <fullName evidence="11">Glutathione hydrolase small chain</fullName>
        </recommendedName>
    </component>
</protein>
<evidence type="ECO:0000256" key="3">
    <source>
        <dbReference type="ARBA" id="ARBA00009381"/>
    </source>
</evidence>
<gene>
    <name evidence="13" type="ORF">C7430_107103</name>
</gene>
<feature type="binding site" evidence="10">
    <location>
        <position position="485"/>
    </location>
    <ligand>
        <name>L-glutamate</name>
        <dbReference type="ChEBI" id="CHEBI:29985"/>
    </ligand>
</feature>
<dbReference type="FunFam" id="3.60.20.40:FF:000003">
    <property type="entry name" value="Gamma-glutamyltranspeptidase"/>
    <property type="match status" value="1"/>
</dbReference>
<evidence type="ECO:0000256" key="2">
    <source>
        <dbReference type="ARBA" id="ARBA00001089"/>
    </source>
</evidence>
<keyword evidence="4 11" id="KW-0808">Transferase</keyword>
<feature type="binding site" evidence="10">
    <location>
        <begin position="410"/>
        <end position="412"/>
    </location>
    <ligand>
        <name>L-glutamate</name>
        <dbReference type="ChEBI" id="CHEBI:29985"/>
    </ligand>
</feature>
<dbReference type="Gene3D" id="1.10.246.130">
    <property type="match status" value="1"/>
</dbReference>
<reference evidence="13 14" key="1">
    <citation type="submission" date="2018-05" db="EMBL/GenBank/DDBJ databases">
        <title>Genomic Encyclopedia of Type Strains, Phase IV (KMG-V): Genome sequencing to study the core and pangenomes of soil and plant-associated prokaryotes.</title>
        <authorList>
            <person name="Whitman W."/>
        </authorList>
    </citation>
    <scope>NUCLEOTIDE SEQUENCE [LARGE SCALE GENOMIC DNA]</scope>
    <source>
        <strain evidence="13 14">PNG 92-11</strain>
    </source>
</reference>
<dbReference type="FunFam" id="1.10.246.130:FF:000004">
    <property type="entry name" value="Gamma-glutamyltranspeptidase (Ggt)"/>
    <property type="match status" value="1"/>
</dbReference>
<dbReference type="NCBIfam" id="TIGR00066">
    <property type="entry name" value="g_glut_trans"/>
    <property type="match status" value="1"/>
</dbReference>
<evidence type="ECO:0000256" key="12">
    <source>
        <dbReference type="SAM" id="SignalP"/>
    </source>
</evidence>
<evidence type="ECO:0000256" key="1">
    <source>
        <dbReference type="ARBA" id="ARBA00001049"/>
    </source>
</evidence>
<evidence type="ECO:0000256" key="6">
    <source>
        <dbReference type="ARBA" id="ARBA00023145"/>
    </source>
</evidence>
<dbReference type="GO" id="GO:0006751">
    <property type="term" value="P:glutathione catabolic process"/>
    <property type="evidence" value="ECO:0007669"/>
    <property type="project" value="UniProtKB-UniRule"/>
</dbReference>
<feature type="binding site" evidence="10">
    <location>
        <position position="434"/>
    </location>
    <ligand>
        <name>L-glutamate</name>
        <dbReference type="ChEBI" id="CHEBI:29985"/>
    </ligand>
</feature>
<evidence type="ECO:0000256" key="7">
    <source>
        <dbReference type="ARBA" id="ARBA00023315"/>
    </source>
</evidence>
<dbReference type="GO" id="GO:0036374">
    <property type="term" value="F:glutathione hydrolase activity"/>
    <property type="evidence" value="ECO:0007669"/>
    <property type="project" value="UniProtKB-UniRule"/>
</dbReference>
<dbReference type="EC" id="2.3.2.2" evidence="11"/>
<feature type="binding site" evidence="10">
    <location>
        <position position="114"/>
    </location>
    <ligand>
        <name>L-glutamate</name>
        <dbReference type="ChEBI" id="CHEBI:29985"/>
    </ligand>
</feature>
<dbReference type="InterPro" id="IPR055262">
    <property type="entry name" value="GGT_CS"/>
</dbReference>
<dbReference type="PRINTS" id="PR01210">
    <property type="entry name" value="GGTRANSPTASE"/>
</dbReference>
<keyword evidence="5 11" id="KW-0378">Hydrolase</keyword>
<feature type="active site" description="Nucleophile" evidence="9">
    <location>
        <position position="392"/>
    </location>
</feature>
<feature type="signal peptide" evidence="12">
    <location>
        <begin position="1"/>
        <end position="24"/>
    </location>
</feature>
<dbReference type="NCBIfam" id="NF007187">
    <property type="entry name" value="PRK09615.1"/>
    <property type="match status" value="1"/>
</dbReference>
<evidence type="ECO:0000256" key="10">
    <source>
        <dbReference type="PIRSR" id="PIRSR600101-2"/>
    </source>
</evidence>
<accession>A0ABD6XT06</accession>
<keyword evidence="7 11" id="KW-0012">Acyltransferase</keyword>
<evidence type="ECO:0000256" key="11">
    <source>
        <dbReference type="RuleBase" id="RU368036"/>
    </source>
</evidence>
<comment type="pathway">
    <text evidence="11">Sulfur metabolism; glutathione metabolism.</text>
</comment>
<feature type="binding site" evidence="10">
    <location>
        <begin position="463"/>
        <end position="464"/>
    </location>
    <ligand>
        <name>L-glutamate</name>
        <dbReference type="ChEBI" id="CHEBI:29985"/>
    </ligand>
</feature>
<dbReference type="GO" id="GO:0103068">
    <property type="term" value="F:leukotriene C4 gamma-glutamyl transferase activity"/>
    <property type="evidence" value="ECO:0007669"/>
    <property type="project" value="UniProtKB-EC"/>
</dbReference>
<sequence length="581" mass="61647">MQQTVRQLSWSLVMSFTVVAGANAAPTQVPPVSYGVDSDTFHPVKAQHGMVASVDAMATQVGVEILRQGGNAVDAAVAVGFALAVTHPQAGNLGGGGFMLLRTASGRATAIDFREMAPGHASRDMFLDKQGNADSKLSLTSHLASGTPGTVAGLALAAQKYGTLPLSTLLAPAIKLARDGIPVNDALADDLKTYGKEVLITHPNSKAIFYKPDGTPWQKGDRLVQKNLAHSLQLIARQGPDAFYKGEIADEIAGEMAQHGGLINKADLAAYRAVERKPISGTYRGYEVFSMPPPSSGGIHIVQILNILENFDLAKMGFGSADAMQVMAEAEKYAYADRSEYLGDPDFVKVPWQALTSKAYAKTLAQQIDVAKARPSSEIKPGKLEPYESNQTTHFSVVDKQGNAVAVTYTLNTYFGSGIVAGNSGILMNNEMDDFSAKPGTPNVYGLVGGEANAVQPAKRPLSSMSPTIVAKGGKTWLVTGSPGGSRIITTVLQMVVNSIDFGMNVAEATNAPRFHHQWLPDQLRVEKGFSPDTLRLLETKGQHVKVLPSMGSTQSIMIGPDGMLYGASDPRSIDDLSAGY</sequence>
<dbReference type="Proteomes" id="UP000245996">
    <property type="component" value="Unassembled WGS sequence"/>
</dbReference>
<organism evidence="13 14">
    <name type="scientific">Enterobacter agglomerans</name>
    <name type="common">Erwinia herbicola</name>
    <name type="synonym">Pantoea agglomerans</name>
    <dbReference type="NCBI Taxonomy" id="549"/>
    <lineage>
        <taxon>Bacteria</taxon>
        <taxon>Pseudomonadati</taxon>
        <taxon>Pseudomonadota</taxon>
        <taxon>Gammaproteobacteria</taxon>
        <taxon>Enterobacterales</taxon>
        <taxon>Erwiniaceae</taxon>
        <taxon>Pantoea</taxon>
        <taxon>Pantoea agglomerans group</taxon>
    </lineage>
</organism>
<dbReference type="AlphaFoldDB" id="A0ABD6XT06"/>
<dbReference type="EC" id="3.4.19.13" evidence="11"/>
<evidence type="ECO:0000256" key="5">
    <source>
        <dbReference type="ARBA" id="ARBA00022801"/>
    </source>
</evidence>
<comment type="PTM">
    <text evidence="11">Cleaved by autocatalysis into a large and a small subunit.</text>
</comment>
<comment type="subunit">
    <text evidence="11">This enzyme consists of two polypeptide chains, which are synthesized in precursor form from a single polypeptide.</text>
</comment>
<keyword evidence="11" id="KW-0317">Glutathione biosynthesis</keyword>
<evidence type="ECO:0000256" key="4">
    <source>
        <dbReference type="ARBA" id="ARBA00022679"/>
    </source>
</evidence>
<dbReference type="SUPFAM" id="SSF56235">
    <property type="entry name" value="N-terminal nucleophile aminohydrolases (Ntn hydrolases)"/>
    <property type="match status" value="1"/>
</dbReference>
<feature type="chain" id="PRO_5044859812" description="Glutathione hydrolase proenzyme" evidence="12">
    <location>
        <begin position="25"/>
        <end position="581"/>
    </location>
</feature>
<dbReference type="EMBL" id="QGHE01000007">
    <property type="protein sequence ID" value="PWJ79602.1"/>
    <property type="molecule type" value="Genomic_DNA"/>
</dbReference>
<name>A0ABD6XT06_ENTAG</name>
<comment type="similarity">
    <text evidence="3 11">Belongs to the gamma-glutamyltransferase family.</text>
</comment>
<dbReference type="InterPro" id="IPR043137">
    <property type="entry name" value="GGT_ssub_C"/>
</dbReference>
<proteinExistence type="inferred from homology"/>
<dbReference type="InterPro" id="IPR000101">
    <property type="entry name" value="GGT_peptidase"/>
</dbReference>
<dbReference type="InterPro" id="IPR051792">
    <property type="entry name" value="GGT_bact"/>
</dbReference>
<comment type="catalytic activity">
    <reaction evidence="2 11">
        <text>glutathione + H2O = L-cysteinylglycine + L-glutamate</text>
        <dbReference type="Rhea" id="RHEA:28807"/>
        <dbReference type="ChEBI" id="CHEBI:15377"/>
        <dbReference type="ChEBI" id="CHEBI:29985"/>
        <dbReference type="ChEBI" id="CHEBI:57925"/>
        <dbReference type="ChEBI" id="CHEBI:61694"/>
        <dbReference type="EC" id="3.4.19.13"/>
    </reaction>
</comment>
<keyword evidence="6 11" id="KW-0865">Zymogen</keyword>
<evidence type="ECO:0000256" key="9">
    <source>
        <dbReference type="PIRSR" id="PIRSR600101-1"/>
    </source>
</evidence>
<dbReference type="PANTHER" id="PTHR43199">
    <property type="entry name" value="GLUTATHIONE HYDROLASE"/>
    <property type="match status" value="1"/>
</dbReference>
<comment type="catalytic activity">
    <reaction evidence="1 11">
        <text>an S-substituted glutathione + H2O = an S-substituted L-cysteinylglycine + L-glutamate</text>
        <dbReference type="Rhea" id="RHEA:59468"/>
        <dbReference type="ChEBI" id="CHEBI:15377"/>
        <dbReference type="ChEBI" id="CHEBI:29985"/>
        <dbReference type="ChEBI" id="CHEBI:90779"/>
        <dbReference type="ChEBI" id="CHEBI:143103"/>
        <dbReference type="EC" id="3.4.19.13"/>
    </reaction>
</comment>
<dbReference type="GO" id="GO:0006750">
    <property type="term" value="P:glutathione biosynthetic process"/>
    <property type="evidence" value="ECO:0007669"/>
    <property type="project" value="UniProtKB-KW"/>
</dbReference>
<dbReference type="InterPro" id="IPR029055">
    <property type="entry name" value="Ntn_hydrolases_N"/>
</dbReference>